<dbReference type="RefSeq" id="YP_009408593.1">
    <property type="nucleotide sequence ID" value="NC_035472.1"/>
</dbReference>
<proteinExistence type="predicted"/>
<dbReference type="OrthoDB" id="21396at10239"/>
<dbReference type="EMBL" id="KX852476">
    <property type="protein sequence ID" value="ASL69989.1"/>
    <property type="molecule type" value="Genomic_DNA"/>
</dbReference>
<dbReference type="GeneID" id="33868341"/>
<sequence>MSRSSRFGSTTVTERPPAVLPRTTEGTNRRTANFEDQIRGYRTNQRRLYNLQRRLSANNRRYRRTIETQLNPEEQLQLSRSRRTELVPAEILYSTGMNPTQHRVYQHYSEEDILCVGDQQVDLPLVSEQSHHRLLQEGYSHIHIGLVMIRVYAQHRRDAGVNSLVTLRDTRWGGDRQIIATMEVDLTTGTQMAYVVPDIMMTINDFANWVEISVQTHGYDDWRGGESNLLISRMVIGRLTNTSNTNFEYNVQNVADYLASNGVLALPGTKYSTEELQGR</sequence>
<feature type="region of interest" description="Disordered" evidence="1">
    <location>
        <begin position="1"/>
        <end position="32"/>
    </location>
</feature>
<dbReference type="KEGG" id="vg:33868341"/>
<evidence type="ECO:0000256" key="1">
    <source>
        <dbReference type="SAM" id="MobiDB-lite"/>
    </source>
</evidence>
<evidence type="ECO:0000313" key="2">
    <source>
        <dbReference type="EMBL" id="ASL69989.1"/>
    </source>
</evidence>
<dbReference type="InterPro" id="IPR028919">
    <property type="entry name" value="Viral_movement"/>
</dbReference>
<name>A0A221C9G3_9VIRU</name>
<keyword evidence="3" id="KW-1185">Reference proteome</keyword>
<accession>A0A221C9G3</accession>
<evidence type="ECO:0000313" key="3">
    <source>
        <dbReference type="Proteomes" id="UP000217298"/>
    </source>
</evidence>
<dbReference type="Proteomes" id="UP000217298">
    <property type="component" value="Segment"/>
</dbReference>
<reference evidence="2" key="1">
    <citation type="journal article" date="2017" name="Arch. Virol.">
        <title>Full genome sequence of jujube mosaic-associated virus, a new member of the family Caulimoviridae.</title>
        <authorList>
            <person name="Du K."/>
            <person name="Liu S."/>
            <person name="Chen Z."/>
            <person name="Fan Z."/>
            <person name="Wang H."/>
            <person name="Tian G."/>
            <person name="Zhou T."/>
        </authorList>
    </citation>
    <scope>NUCLEOTIDE SEQUENCE [LARGE SCALE GENOMIC DNA]</scope>
    <source>
        <strain evidence="2">Z6</strain>
    </source>
</reference>
<feature type="compositionally biased region" description="Polar residues" evidence="1">
    <location>
        <begin position="1"/>
        <end position="13"/>
    </location>
</feature>
<organism evidence="2">
    <name type="scientific">Jujube mosaic-associated virus</name>
    <dbReference type="NCBI Taxonomy" id="2020956"/>
    <lineage>
        <taxon>Viruses</taxon>
        <taxon>Riboviria</taxon>
        <taxon>Pararnavirae</taxon>
        <taxon>Artverviricota</taxon>
        <taxon>Revtraviricetes</taxon>
        <taxon>Ortervirales</taxon>
        <taxon>Caulimoviridae</taxon>
        <taxon>Badnavirus</taxon>
        <taxon>Badnavirus tesselloziziphi</taxon>
    </lineage>
</organism>
<dbReference type="Pfam" id="PF01107">
    <property type="entry name" value="MP"/>
    <property type="match status" value="1"/>
</dbReference>
<protein>
    <submittedName>
        <fullName evidence="2">P3a</fullName>
    </submittedName>
</protein>